<accession>A0ABU6Z4N8</accession>
<evidence type="ECO:0000313" key="2">
    <source>
        <dbReference type="Proteomes" id="UP001341840"/>
    </source>
</evidence>
<reference evidence="1 2" key="1">
    <citation type="journal article" date="2023" name="Plants (Basel)">
        <title>Bridging the Gap: Combining Genomics and Transcriptomics Approaches to Understand Stylosanthes scabra, an Orphan Legume from the Brazilian Caatinga.</title>
        <authorList>
            <person name="Ferreira-Neto J.R.C."/>
            <person name="da Silva M.D."/>
            <person name="Binneck E."/>
            <person name="de Melo N.F."/>
            <person name="da Silva R.H."/>
            <person name="de Melo A.L.T.M."/>
            <person name="Pandolfi V."/>
            <person name="Bustamante F.O."/>
            <person name="Brasileiro-Vidal A.C."/>
            <person name="Benko-Iseppon A.M."/>
        </authorList>
    </citation>
    <scope>NUCLEOTIDE SEQUENCE [LARGE SCALE GENOMIC DNA]</scope>
    <source>
        <tissue evidence="1">Leaves</tissue>
    </source>
</reference>
<organism evidence="1 2">
    <name type="scientific">Stylosanthes scabra</name>
    <dbReference type="NCBI Taxonomy" id="79078"/>
    <lineage>
        <taxon>Eukaryota</taxon>
        <taxon>Viridiplantae</taxon>
        <taxon>Streptophyta</taxon>
        <taxon>Embryophyta</taxon>
        <taxon>Tracheophyta</taxon>
        <taxon>Spermatophyta</taxon>
        <taxon>Magnoliopsida</taxon>
        <taxon>eudicotyledons</taxon>
        <taxon>Gunneridae</taxon>
        <taxon>Pentapetalae</taxon>
        <taxon>rosids</taxon>
        <taxon>fabids</taxon>
        <taxon>Fabales</taxon>
        <taxon>Fabaceae</taxon>
        <taxon>Papilionoideae</taxon>
        <taxon>50 kb inversion clade</taxon>
        <taxon>dalbergioids sensu lato</taxon>
        <taxon>Dalbergieae</taxon>
        <taxon>Pterocarpus clade</taxon>
        <taxon>Stylosanthes</taxon>
    </lineage>
</organism>
<dbReference type="EMBL" id="JASCZI010271918">
    <property type="protein sequence ID" value="MED6217572.1"/>
    <property type="molecule type" value="Genomic_DNA"/>
</dbReference>
<keyword evidence="2" id="KW-1185">Reference proteome</keyword>
<dbReference type="Proteomes" id="UP001341840">
    <property type="component" value="Unassembled WGS sequence"/>
</dbReference>
<gene>
    <name evidence="1" type="ORF">PIB30_018965</name>
</gene>
<proteinExistence type="predicted"/>
<protein>
    <submittedName>
        <fullName evidence="1">Uncharacterized protein</fullName>
    </submittedName>
</protein>
<comment type="caution">
    <text evidence="1">The sequence shown here is derived from an EMBL/GenBank/DDBJ whole genome shotgun (WGS) entry which is preliminary data.</text>
</comment>
<evidence type="ECO:0000313" key="1">
    <source>
        <dbReference type="EMBL" id="MED6217572.1"/>
    </source>
</evidence>
<sequence>MPDPSAGHELMRRLSSRTRRLLGINPNEDPVTILQRENDRIDSEKQMIIQKPQGSYPSITTFAQAGKYPRPCLTQQSIDTNLSTSGSQNR</sequence>
<name>A0ABU6Z4N8_9FABA</name>